<evidence type="ECO:0008006" key="3">
    <source>
        <dbReference type="Google" id="ProtNLM"/>
    </source>
</evidence>
<dbReference type="SUPFAM" id="SSF56219">
    <property type="entry name" value="DNase I-like"/>
    <property type="match status" value="1"/>
</dbReference>
<dbReference type="InterPro" id="IPR036691">
    <property type="entry name" value="Endo/exonu/phosph_ase_sf"/>
</dbReference>
<accession>A0A8C5AJN6</accession>
<protein>
    <recommendedName>
        <fullName evidence="3">Endonuclease/exonuclease/phosphatase domain-containing protein</fullName>
    </recommendedName>
</protein>
<keyword evidence="2" id="KW-1185">Reference proteome</keyword>
<evidence type="ECO:0000313" key="2">
    <source>
        <dbReference type="Proteomes" id="UP000694546"/>
    </source>
</evidence>
<reference evidence="1" key="2">
    <citation type="submission" date="2025-09" db="UniProtKB">
        <authorList>
            <consortium name="Ensembl"/>
        </authorList>
    </citation>
    <scope>IDENTIFICATION</scope>
</reference>
<sequence>MYVNNGGVKSRGVAILVKRGVVENVTKCVDDGDGRVIGITFEHLGKICRLLNVYAPNEEKERRVFFEGLGGMCVENCVVVGDFNVWCGRLDASTSVCFSNDSSRGFPDSIRLAAHWRPTSGRVGGPTGVPTGGPLEFCSSVPWWSVSGSKAAADKGPPLCRF</sequence>
<reference evidence="1" key="1">
    <citation type="submission" date="2025-08" db="UniProtKB">
        <authorList>
            <consortium name="Ensembl"/>
        </authorList>
    </citation>
    <scope>IDENTIFICATION</scope>
</reference>
<dbReference type="Proteomes" id="UP000694546">
    <property type="component" value="Chromosome 7"/>
</dbReference>
<dbReference type="GeneTree" id="ENSGT00980000201116"/>
<dbReference type="AlphaFoldDB" id="A0A8C5AJN6"/>
<organism evidence="1 2">
    <name type="scientific">Gadus morhua</name>
    <name type="common">Atlantic cod</name>
    <dbReference type="NCBI Taxonomy" id="8049"/>
    <lineage>
        <taxon>Eukaryota</taxon>
        <taxon>Metazoa</taxon>
        <taxon>Chordata</taxon>
        <taxon>Craniata</taxon>
        <taxon>Vertebrata</taxon>
        <taxon>Euteleostomi</taxon>
        <taxon>Actinopterygii</taxon>
        <taxon>Neopterygii</taxon>
        <taxon>Teleostei</taxon>
        <taxon>Neoteleostei</taxon>
        <taxon>Acanthomorphata</taxon>
        <taxon>Zeiogadaria</taxon>
        <taxon>Gadariae</taxon>
        <taxon>Gadiformes</taxon>
        <taxon>Gadoidei</taxon>
        <taxon>Gadidae</taxon>
        <taxon>Gadus</taxon>
    </lineage>
</organism>
<name>A0A8C5AJN6_GADMO</name>
<dbReference type="Ensembl" id="ENSGMOT00000066489.1">
    <property type="protein sequence ID" value="ENSGMOP00000033042.1"/>
    <property type="gene ID" value="ENSGMOG00000022694.1"/>
</dbReference>
<dbReference type="Gene3D" id="3.60.10.10">
    <property type="entry name" value="Endonuclease/exonuclease/phosphatase"/>
    <property type="match status" value="1"/>
</dbReference>
<proteinExistence type="predicted"/>
<evidence type="ECO:0000313" key="1">
    <source>
        <dbReference type="Ensembl" id="ENSGMOP00000033042.1"/>
    </source>
</evidence>